<evidence type="ECO:0000256" key="1">
    <source>
        <dbReference type="ARBA" id="ARBA00004651"/>
    </source>
</evidence>
<evidence type="ECO:0000256" key="4">
    <source>
        <dbReference type="ARBA" id="ARBA00022692"/>
    </source>
</evidence>
<protein>
    <recommendedName>
        <fullName evidence="11">Branched-chain amino acid ABC transporter permease</fullName>
    </recommendedName>
</protein>
<keyword evidence="2" id="KW-0813">Transport</keyword>
<evidence type="ECO:0000256" key="2">
    <source>
        <dbReference type="ARBA" id="ARBA00022448"/>
    </source>
</evidence>
<dbReference type="EMBL" id="BARV01035225">
    <property type="protein sequence ID" value="GAI55156.1"/>
    <property type="molecule type" value="Genomic_DNA"/>
</dbReference>
<evidence type="ECO:0000256" key="9">
    <source>
        <dbReference type="SAM" id="Phobius"/>
    </source>
</evidence>
<dbReference type="GO" id="GO:0022857">
    <property type="term" value="F:transmembrane transporter activity"/>
    <property type="evidence" value="ECO:0007669"/>
    <property type="project" value="InterPro"/>
</dbReference>
<dbReference type="GO" id="GO:0006865">
    <property type="term" value="P:amino acid transport"/>
    <property type="evidence" value="ECO:0007669"/>
    <property type="project" value="UniProtKB-KW"/>
</dbReference>
<comment type="similarity">
    <text evidence="8">Belongs to the binding-protein-dependent transport system permease family. LivHM subfamily.</text>
</comment>
<dbReference type="AlphaFoldDB" id="X1QK16"/>
<gene>
    <name evidence="10" type="ORF">S06H3_55007</name>
</gene>
<evidence type="ECO:0000313" key="10">
    <source>
        <dbReference type="EMBL" id="GAI55156.1"/>
    </source>
</evidence>
<accession>X1QK16</accession>
<evidence type="ECO:0000256" key="6">
    <source>
        <dbReference type="ARBA" id="ARBA00022989"/>
    </source>
</evidence>
<dbReference type="InterPro" id="IPR052157">
    <property type="entry name" value="BCAA_transport_permease"/>
</dbReference>
<dbReference type="InterPro" id="IPR001851">
    <property type="entry name" value="ABC_transp_permease"/>
</dbReference>
<keyword evidence="3" id="KW-1003">Cell membrane</keyword>
<dbReference type="PANTHER" id="PTHR11795">
    <property type="entry name" value="BRANCHED-CHAIN AMINO ACID TRANSPORT SYSTEM PERMEASE PROTEIN LIVH"/>
    <property type="match status" value="1"/>
</dbReference>
<keyword evidence="4 9" id="KW-0812">Transmembrane</keyword>
<dbReference type="GO" id="GO:0005886">
    <property type="term" value="C:plasma membrane"/>
    <property type="evidence" value="ECO:0007669"/>
    <property type="project" value="UniProtKB-SubCell"/>
</dbReference>
<feature type="non-terminal residue" evidence="10">
    <location>
        <position position="1"/>
    </location>
</feature>
<dbReference type="Pfam" id="PF02653">
    <property type="entry name" value="BPD_transp_2"/>
    <property type="match status" value="1"/>
</dbReference>
<dbReference type="PANTHER" id="PTHR11795:SF445">
    <property type="entry name" value="AMINO ACID ABC TRANSPORTER PERMEASE PROTEIN"/>
    <property type="match status" value="1"/>
</dbReference>
<comment type="caution">
    <text evidence="10">The sequence shown here is derived from an EMBL/GenBank/DDBJ whole genome shotgun (WGS) entry which is preliminary data.</text>
</comment>
<proteinExistence type="inferred from homology"/>
<evidence type="ECO:0000256" key="8">
    <source>
        <dbReference type="ARBA" id="ARBA00037998"/>
    </source>
</evidence>
<organism evidence="10">
    <name type="scientific">marine sediment metagenome</name>
    <dbReference type="NCBI Taxonomy" id="412755"/>
    <lineage>
        <taxon>unclassified sequences</taxon>
        <taxon>metagenomes</taxon>
        <taxon>ecological metagenomes</taxon>
    </lineage>
</organism>
<feature type="transmembrane region" description="Helical" evidence="9">
    <location>
        <begin position="44"/>
        <end position="63"/>
    </location>
</feature>
<keyword evidence="6 9" id="KW-1133">Transmembrane helix</keyword>
<evidence type="ECO:0000256" key="3">
    <source>
        <dbReference type="ARBA" id="ARBA00022475"/>
    </source>
</evidence>
<evidence type="ECO:0000256" key="5">
    <source>
        <dbReference type="ARBA" id="ARBA00022970"/>
    </source>
</evidence>
<keyword evidence="5" id="KW-0029">Amino-acid transport</keyword>
<keyword evidence="7 9" id="KW-0472">Membrane</keyword>
<evidence type="ECO:0000256" key="7">
    <source>
        <dbReference type="ARBA" id="ARBA00023136"/>
    </source>
</evidence>
<sequence>FAVTAYIICVLGGLGRLKGAVLGGLIIGVTQTVSAYLISPEYKLLVTFVIFLAVLYLKPGGMFKGVTE</sequence>
<reference evidence="10" key="1">
    <citation type="journal article" date="2014" name="Front. Microbiol.">
        <title>High frequency of phylogenetically diverse reductive dehalogenase-homologous genes in deep subseafloor sedimentary metagenomes.</title>
        <authorList>
            <person name="Kawai M."/>
            <person name="Futagami T."/>
            <person name="Toyoda A."/>
            <person name="Takaki Y."/>
            <person name="Nishi S."/>
            <person name="Hori S."/>
            <person name="Arai W."/>
            <person name="Tsubouchi T."/>
            <person name="Morono Y."/>
            <person name="Uchiyama I."/>
            <person name="Ito T."/>
            <person name="Fujiyama A."/>
            <person name="Inagaki F."/>
            <person name="Takami H."/>
        </authorList>
    </citation>
    <scope>NUCLEOTIDE SEQUENCE</scope>
    <source>
        <strain evidence="10">Expedition CK06-06</strain>
    </source>
</reference>
<comment type="subcellular location">
    <subcellularLocation>
        <location evidence="1">Cell membrane</location>
        <topology evidence="1">Multi-pass membrane protein</topology>
    </subcellularLocation>
</comment>
<name>X1QK16_9ZZZZ</name>
<evidence type="ECO:0008006" key="11">
    <source>
        <dbReference type="Google" id="ProtNLM"/>
    </source>
</evidence>